<keyword evidence="2" id="KW-1185">Reference proteome</keyword>
<keyword evidence="1" id="KW-0675">Receptor</keyword>
<dbReference type="EMBL" id="JAGIZQ010000004">
    <property type="protein sequence ID" value="KAH6632176.1"/>
    <property type="molecule type" value="Genomic_DNA"/>
</dbReference>
<comment type="caution">
    <text evidence="1">The sequence shown here is derived from an EMBL/GenBank/DDBJ whole genome shotgun (WGS) entry which is preliminary data.</text>
</comment>
<sequence length="637" mass="70937">MSPLVARHPSVTGSDEHIVRVMLILTATFASISVLSTLFALYWFVKMKRSFRHELILLLIQSDFAKSMVLVIFAIVSFVGGTIPSDSAFCQASGFVLAVGIESSDIAVLLIALHSAMYIFRPRAGLYPYRRRAYLVFYLYPTLAACLAFIGGNGYENMGPHCYLRTDRSWARLLLSWIPRYIICISIVIIYVSIYLYIRRRMGDYGRRCSEAMQSQAPRRSTVAASTPRLRYNGLLPSTPCSRRSSATDTILTAKDQLRPPSSIGSPWPTSARTSVDVQRPHNSVKWNWPAFTHTQSAEGSRVSGDDTSDPTSPTSPTFLTPPAAAHIPRPSLMPSADINMDISHNNINHNNNRNSNGRVSFHHHRRQPTPESDADADADADADSSDLPDSSPILSPTRGSSGRTSGVGTSPFITITSPDSSSTTPPTQPRSHQKKTLRQLRLLFAYPLVYIILWLFPFVAHVLGYDDSSSSTTPLSHPSHWLLVVSILSLCVQGAVDCLLFLLRETPWRYARGRGFWVVLGKRWAWRTGGSWWCWWWWWGGGSGGMGVGLHGDGVGRTREEMLVYGRLARERREGEVAVERVRGRERGVAMAAGREWWDGWVEREGWSDDDDVDVDDVDEEGRGGGEGGEARQRMA</sequence>
<protein>
    <submittedName>
        <fullName evidence="1">G protein-coupled glucose receptor regulating Gpa2-domain-containing protein</fullName>
    </submittedName>
</protein>
<accession>A0ACB7P7K8</accession>
<proteinExistence type="predicted"/>
<evidence type="ECO:0000313" key="1">
    <source>
        <dbReference type="EMBL" id="KAH6632176.1"/>
    </source>
</evidence>
<reference evidence="1 2" key="1">
    <citation type="journal article" date="2021" name="Nat. Commun.">
        <title>Genetic determinants of endophytism in the Arabidopsis root mycobiome.</title>
        <authorList>
            <person name="Mesny F."/>
            <person name="Miyauchi S."/>
            <person name="Thiergart T."/>
            <person name="Pickel B."/>
            <person name="Atanasova L."/>
            <person name="Karlsson M."/>
            <person name="Huettel B."/>
            <person name="Barry K.W."/>
            <person name="Haridas S."/>
            <person name="Chen C."/>
            <person name="Bauer D."/>
            <person name="Andreopoulos W."/>
            <person name="Pangilinan J."/>
            <person name="LaButti K."/>
            <person name="Riley R."/>
            <person name="Lipzen A."/>
            <person name="Clum A."/>
            <person name="Drula E."/>
            <person name="Henrissat B."/>
            <person name="Kohler A."/>
            <person name="Grigoriev I.V."/>
            <person name="Martin F.M."/>
            <person name="Hacquard S."/>
        </authorList>
    </citation>
    <scope>NUCLEOTIDE SEQUENCE [LARGE SCALE GENOMIC DNA]</scope>
    <source>
        <strain evidence="1 2">MPI-SDFR-AT-0079</strain>
    </source>
</reference>
<name>A0ACB7P7K8_9PEZI</name>
<organism evidence="1 2">
    <name type="scientific">Chaetomium tenue</name>
    <dbReference type="NCBI Taxonomy" id="1854479"/>
    <lineage>
        <taxon>Eukaryota</taxon>
        <taxon>Fungi</taxon>
        <taxon>Dikarya</taxon>
        <taxon>Ascomycota</taxon>
        <taxon>Pezizomycotina</taxon>
        <taxon>Sordariomycetes</taxon>
        <taxon>Sordariomycetidae</taxon>
        <taxon>Sordariales</taxon>
        <taxon>Chaetomiaceae</taxon>
        <taxon>Chaetomium</taxon>
    </lineage>
</organism>
<gene>
    <name evidence="1" type="ORF">F5144DRAFT_488692</name>
</gene>
<evidence type="ECO:0000313" key="2">
    <source>
        <dbReference type="Proteomes" id="UP000724584"/>
    </source>
</evidence>
<dbReference type="Proteomes" id="UP000724584">
    <property type="component" value="Unassembled WGS sequence"/>
</dbReference>